<sequence>MGRTVDQEVHAAFVEFRAKEDDKCLSVQCIYCQQIRAKNTSRQKQHLLECPGLRGHPNAPQPSQPAQAAPNGIGPPNGYPGTPNGPTATPSGPTGGTIPTPNGTLMTNGVNPHATPLQTPLGALQNRTMATPVAATGPPSAPSSAVPSRPTPKPKTKTSSSSLPAPPLDDVHAAFVEFRAKEEDKCLSVQCIYCQQVRAKNTSRQRQHLLECPTYLSVMKDSIPANNLLHTFPEGDVARSLQIPAPSLELDFRMSIKMNPKVSVGPSIWGQREWVSFIGGQWAGRWGKGIVLPGGQDTQLVTKDSTTNLRANYILQTVDEPPAFIIVHTQGWLTGAKDVLEKVIDSNMADGVNPGSYKYRVNLSMETGDERYTFLNTLMWIGSGCRRGHEVIFDSFRVN</sequence>
<dbReference type="OrthoDB" id="3549121at2759"/>
<reference evidence="2 3" key="1">
    <citation type="journal article" date="2016" name="BMC Genomics">
        <title>Genome sequencing and secondary metabolism of the postharvest pathogen Penicillium griseofulvum.</title>
        <authorList>
            <person name="Banani H."/>
            <person name="Marcet-Houben M."/>
            <person name="Ballester A.R."/>
            <person name="Abbruscato P."/>
            <person name="Gonzalez-Candelas L."/>
            <person name="Gabaldon T."/>
            <person name="Spadaro D."/>
        </authorList>
    </citation>
    <scope>NUCLEOTIDE SEQUENCE [LARGE SCALE GENOMIC DNA]</scope>
    <source>
        <strain evidence="2 3">PG3</strain>
    </source>
</reference>
<feature type="compositionally biased region" description="Low complexity" evidence="1">
    <location>
        <begin position="64"/>
        <end position="104"/>
    </location>
</feature>
<dbReference type="OMA" id="ECPTYLN"/>
<protein>
    <submittedName>
        <fullName evidence="2">Uncharacterized protein family UPF0311</fullName>
    </submittedName>
</protein>
<keyword evidence="3" id="KW-1185">Reference proteome</keyword>
<feature type="region of interest" description="Disordered" evidence="1">
    <location>
        <begin position="132"/>
        <end position="168"/>
    </location>
</feature>
<accession>A0A135LZB9</accession>
<dbReference type="InterPro" id="IPR020915">
    <property type="entry name" value="UPF0311"/>
</dbReference>
<dbReference type="AlphaFoldDB" id="A0A135LZB9"/>
<dbReference type="RefSeq" id="XP_040652849.1">
    <property type="nucleotide sequence ID" value="XM_040795172.1"/>
</dbReference>
<dbReference type="GeneID" id="63710472"/>
<gene>
    <name evidence="2" type="ORF">PGRI_074580</name>
</gene>
<organism evidence="2 3">
    <name type="scientific">Penicillium patulum</name>
    <name type="common">Penicillium griseofulvum</name>
    <dbReference type="NCBI Taxonomy" id="5078"/>
    <lineage>
        <taxon>Eukaryota</taxon>
        <taxon>Fungi</taxon>
        <taxon>Dikarya</taxon>
        <taxon>Ascomycota</taxon>
        <taxon>Pezizomycotina</taxon>
        <taxon>Eurotiomycetes</taxon>
        <taxon>Eurotiomycetidae</taxon>
        <taxon>Eurotiales</taxon>
        <taxon>Aspergillaceae</taxon>
        <taxon>Penicillium</taxon>
    </lineage>
</organism>
<dbReference type="Proteomes" id="UP000070168">
    <property type="component" value="Unassembled WGS sequence"/>
</dbReference>
<dbReference type="Pfam" id="PF11578">
    <property type="entry name" value="DUF3237"/>
    <property type="match status" value="1"/>
</dbReference>
<evidence type="ECO:0000256" key="1">
    <source>
        <dbReference type="SAM" id="MobiDB-lite"/>
    </source>
</evidence>
<dbReference type="PANTHER" id="PTHR37315:SF1">
    <property type="entry name" value="UPF0311 PROTEIN BLR7842"/>
    <property type="match status" value="1"/>
</dbReference>
<dbReference type="Gene3D" id="2.40.160.20">
    <property type="match status" value="1"/>
</dbReference>
<feature type="region of interest" description="Disordered" evidence="1">
    <location>
        <begin position="50"/>
        <end position="119"/>
    </location>
</feature>
<comment type="caution">
    <text evidence="2">The sequence shown here is derived from an EMBL/GenBank/DDBJ whole genome shotgun (WGS) entry which is preliminary data.</text>
</comment>
<feature type="compositionally biased region" description="Low complexity" evidence="1">
    <location>
        <begin position="132"/>
        <end position="148"/>
    </location>
</feature>
<name>A0A135LZB9_PENPA</name>
<dbReference type="EMBL" id="LHQR01000013">
    <property type="protein sequence ID" value="KXG54314.1"/>
    <property type="molecule type" value="Genomic_DNA"/>
</dbReference>
<proteinExistence type="predicted"/>
<evidence type="ECO:0000313" key="3">
    <source>
        <dbReference type="Proteomes" id="UP000070168"/>
    </source>
</evidence>
<dbReference type="STRING" id="5078.A0A135LZB9"/>
<dbReference type="PANTHER" id="PTHR37315">
    <property type="entry name" value="UPF0311 PROTEIN BLR7842"/>
    <property type="match status" value="1"/>
</dbReference>
<evidence type="ECO:0000313" key="2">
    <source>
        <dbReference type="EMBL" id="KXG54314.1"/>
    </source>
</evidence>